<evidence type="ECO:0000256" key="3">
    <source>
        <dbReference type="ARBA" id="ARBA00023163"/>
    </source>
</evidence>
<dbReference type="InterPro" id="IPR036390">
    <property type="entry name" value="WH_DNA-bd_sf"/>
</dbReference>
<dbReference type="HOGENOM" id="CLU_060699_2_1_10"/>
<dbReference type="InterPro" id="IPR037171">
    <property type="entry name" value="NagB/RpiA_transferase-like"/>
</dbReference>
<keyword evidence="2" id="KW-0238">DNA-binding</keyword>
<dbReference type="EMBL" id="CP001681">
    <property type="protein sequence ID" value="ACU02904.1"/>
    <property type="molecule type" value="Genomic_DNA"/>
</dbReference>
<dbReference type="Pfam" id="PF08220">
    <property type="entry name" value="HTH_DeoR"/>
    <property type="match status" value="1"/>
</dbReference>
<evidence type="ECO:0000313" key="5">
    <source>
        <dbReference type="EMBL" id="ACU02904.1"/>
    </source>
</evidence>
<dbReference type="AlphaFoldDB" id="C6Y1C8"/>
<dbReference type="PANTHER" id="PTHR30363">
    <property type="entry name" value="HTH-TYPE TRANSCRIPTIONAL REGULATOR SRLR-RELATED"/>
    <property type="match status" value="1"/>
</dbReference>
<dbReference type="InterPro" id="IPR050313">
    <property type="entry name" value="Carb_Metab_HTH_regulators"/>
</dbReference>
<dbReference type="GO" id="GO:0003677">
    <property type="term" value="F:DNA binding"/>
    <property type="evidence" value="ECO:0007669"/>
    <property type="project" value="UniProtKB-KW"/>
</dbReference>
<dbReference type="InterPro" id="IPR001034">
    <property type="entry name" value="DeoR_HTH"/>
</dbReference>
<evidence type="ECO:0000256" key="2">
    <source>
        <dbReference type="ARBA" id="ARBA00023125"/>
    </source>
</evidence>
<evidence type="ECO:0000313" key="6">
    <source>
        <dbReference type="Proteomes" id="UP000000852"/>
    </source>
</evidence>
<organism evidence="5 6">
    <name type="scientific">Pedobacter heparinus (strain ATCC 13125 / DSM 2366 / CIP 104194 / JCM 7457 / NBRC 12017 / NCIMB 9290 / NRRL B-14731 / HIM 762-3)</name>
    <dbReference type="NCBI Taxonomy" id="485917"/>
    <lineage>
        <taxon>Bacteria</taxon>
        <taxon>Pseudomonadati</taxon>
        <taxon>Bacteroidota</taxon>
        <taxon>Sphingobacteriia</taxon>
        <taxon>Sphingobacteriales</taxon>
        <taxon>Sphingobacteriaceae</taxon>
        <taxon>Pedobacter</taxon>
    </lineage>
</organism>
<dbReference type="PRINTS" id="PR00037">
    <property type="entry name" value="HTHLACR"/>
</dbReference>
<reference evidence="5 6" key="1">
    <citation type="journal article" date="2009" name="Stand. Genomic Sci.">
        <title>Complete genome sequence of Pedobacter heparinus type strain (HIM 762-3).</title>
        <authorList>
            <person name="Han C."/>
            <person name="Spring S."/>
            <person name="Lapidus A."/>
            <person name="Del Rio T.G."/>
            <person name="Tice H."/>
            <person name="Copeland A."/>
            <person name="Cheng J.F."/>
            <person name="Lucas S."/>
            <person name="Chen F."/>
            <person name="Nolan M."/>
            <person name="Bruce D."/>
            <person name="Goodwin L."/>
            <person name="Pitluck S."/>
            <person name="Ivanova N."/>
            <person name="Mavromatis K."/>
            <person name="Mikhailova N."/>
            <person name="Pati A."/>
            <person name="Chen A."/>
            <person name="Palaniappan K."/>
            <person name="Land M."/>
            <person name="Hauser L."/>
            <person name="Chang Y.J."/>
            <person name="Jeffries C.C."/>
            <person name="Saunders E."/>
            <person name="Chertkov O."/>
            <person name="Brettin T."/>
            <person name="Goker M."/>
            <person name="Rohde M."/>
            <person name="Bristow J."/>
            <person name="Eisen J.A."/>
            <person name="Markowitz V."/>
            <person name="Hugenholtz P."/>
            <person name="Kyrpides N.C."/>
            <person name="Klenk H.P."/>
            <person name="Detter J.C."/>
        </authorList>
    </citation>
    <scope>NUCLEOTIDE SEQUENCE [LARGE SCALE GENOMIC DNA]</scope>
    <source>
        <strain evidence="6">ATCC 13125 / DSM 2366 / CIP 104194 / JCM 7457 / NBRC 12017 / NCIMB 9290 / NRRL B-14731 / HIM 762-3</strain>
    </source>
</reference>
<evidence type="ECO:0000259" key="4">
    <source>
        <dbReference type="PROSITE" id="PS51000"/>
    </source>
</evidence>
<keyword evidence="6" id="KW-1185">Reference proteome</keyword>
<dbReference type="SMART" id="SM00420">
    <property type="entry name" value="HTH_DEOR"/>
    <property type="match status" value="1"/>
</dbReference>
<dbReference type="KEGG" id="phe:Phep_0682"/>
<feature type="domain" description="HTH deoR-type" evidence="4">
    <location>
        <begin position="3"/>
        <end position="58"/>
    </location>
</feature>
<evidence type="ECO:0000256" key="1">
    <source>
        <dbReference type="ARBA" id="ARBA00023015"/>
    </source>
</evidence>
<dbReference type="SMART" id="SM01134">
    <property type="entry name" value="DeoRC"/>
    <property type="match status" value="1"/>
</dbReference>
<dbReference type="PROSITE" id="PS51000">
    <property type="entry name" value="HTH_DEOR_2"/>
    <property type="match status" value="1"/>
</dbReference>
<dbReference type="SUPFAM" id="SSF100950">
    <property type="entry name" value="NagB/RpiA/CoA transferase-like"/>
    <property type="match status" value="1"/>
</dbReference>
<name>C6Y1C8_PEDHD</name>
<proteinExistence type="predicted"/>
<dbReference type="PROSITE" id="PS00894">
    <property type="entry name" value="HTH_DEOR_1"/>
    <property type="match status" value="1"/>
</dbReference>
<dbReference type="RefSeq" id="WP_012780850.1">
    <property type="nucleotide sequence ID" value="NC_013061.1"/>
</dbReference>
<dbReference type="SUPFAM" id="SSF46785">
    <property type="entry name" value="Winged helix' DNA-binding domain"/>
    <property type="match status" value="1"/>
</dbReference>
<dbReference type="eggNOG" id="COG1349">
    <property type="taxonomic scope" value="Bacteria"/>
</dbReference>
<accession>C6Y1C8</accession>
<protein>
    <submittedName>
        <fullName evidence="5">Regulatory protein DeoR</fullName>
    </submittedName>
</protein>
<dbReference type="Pfam" id="PF00455">
    <property type="entry name" value="DeoRC"/>
    <property type="match status" value="1"/>
</dbReference>
<dbReference type="OrthoDB" id="9798651at2"/>
<dbReference type="InterPro" id="IPR018356">
    <property type="entry name" value="Tscrpt_reg_HTH_DeoR_CS"/>
</dbReference>
<keyword evidence="3" id="KW-0804">Transcription</keyword>
<dbReference type="PANTHER" id="PTHR30363:SF44">
    <property type="entry name" value="AGA OPERON TRANSCRIPTIONAL REPRESSOR-RELATED"/>
    <property type="match status" value="1"/>
</dbReference>
<dbReference type="Gene3D" id="1.10.10.10">
    <property type="entry name" value="Winged helix-like DNA-binding domain superfamily/Winged helix DNA-binding domain"/>
    <property type="match status" value="1"/>
</dbReference>
<gene>
    <name evidence="5" type="ordered locus">Phep_0682</name>
</gene>
<sequence length="247" mass="27507">MLREERQNYILNQISIYSKVHTSDLCAALDVSLDTVRRDLSDLENEGKLVKVHGGAISKSFHYPFQQPAVYAKEKKKEIARKALELIEDGMTILAGGGTVMLELAKMIPEDLKGTFFTVSPLVALEVTQRSTVNVILLAGKLSRNSYICMGSTVIRQLSEIRADLCFLGTNGISIEEGVTDMDWEVVQVKQQMIRSARKTAILTIAEKIGSVQNLTVCNLNAVDYLITELPAADPKLEKYRQLFKVK</sequence>
<keyword evidence="1" id="KW-0805">Transcription regulation</keyword>
<dbReference type="GO" id="GO:0003700">
    <property type="term" value="F:DNA-binding transcription factor activity"/>
    <property type="evidence" value="ECO:0007669"/>
    <property type="project" value="InterPro"/>
</dbReference>
<dbReference type="InterPro" id="IPR036388">
    <property type="entry name" value="WH-like_DNA-bd_sf"/>
</dbReference>
<dbReference type="InterPro" id="IPR014036">
    <property type="entry name" value="DeoR-like_C"/>
</dbReference>
<dbReference type="Proteomes" id="UP000000852">
    <property type="component" value="Chromosome"/>
</dbReference>